<comment type="caution">
    <text evidence="2">The sequence shown here is derived from an EMBL/GenBank/DDBJ whole genome shotgun (WGS) entry which is preliminary data.</text>
</comment>
<protein>
    <recommendedName>
        <fullName evidence="1">Mab-21-like HhH/H2TH-like domain-containing protein</fullName>
    </recommendedName>
</protein>
<accession>A0ABD3V892</accession>
<dbReference type="Pfam" id="PF20266">
    <property type="entry name" value="Mab-21_C"/>
    <property type="match status" value="1"/>
</dbReference>
<dbReference type="PANTHER" id="PTHR10656">
    <property type="entry name" value="CELL FATE DETERMINING PROTEIN MAB21-RELATED"/>
    <property type="match status" value="1"/>
</dbReference>
<dbReference type="Gene3D" id="1.10.1410.40">
    <property type="match status" value="1"/>
</dbReference>
<reference evidence="2 3" key="1">
    <citation type="submission" date="2024-11" db="EMBL/GenBank/DDBJ databases">
        <title>Chromosome-level genome assembly of the freshwater bivalve Anodonta woodiana.</title>
        <authorList>
            <person name="Chen X."/>
        </authorList>
    </citation>
    <scope>NUCLEOTIDE SEQUENCE [LARGE SCALE GENOMIC DNA]</scope>
    <source>
        <strain evidence="2">MN2024</strain>
        <tissue evidence="2">Gills</tissue>
    </source>
</reference>
<dbReference type="InterPro" id="IPR024810">
    <property type="entry name" value="MAB21L/cGLR"/>
</dbReference>
<gene>
    <name evidence="2" type="ORF">ACJMK2_012444</name>
</gene>
<dbReference type="PANTHER" id="PTHR10656:SF69">
    <property type="entry name" value="MAB-21-LIKE HHH_H2TH-LIKE DOMAIN-CONTAINING PROTEIN"/>
    <property type="match status" value="1"/>
</dbReference>
<dbReference type="AlphaFoldDB" id="A0ABD3V892"/>
<proteinExistence type="predicted"/>
<sequence>MTSNIPEYYKEVSLRLNSILDTLGLREDIRWKRINMIIQSEEACSYRLAHVMHYFGSQAEATTTPGLHSDIDSVFTLGITAVQDAENWGLYNERLLVVSDANTPPGFVKLQPIENEFESNCKSDRYGRSVIFNDYFTMRYKDCERHGPANTYSFGNKLIFDRVHGIKLYAWPDQASNWLTRNRRYNWPSQEMIVRIQQTGALLVPVGHKLSQEQHLEWRISISYGEKLLMCLFNSTQYKCYILLKMINKTFIKPVVGDDVLSSYHFKTCMFHLIENTPATIWQPENLLICVQMCLRLMYVWIDGEICPNYFIPEENMFQCKIYGHISRLLLSVLSNILKEECRCLVRISCDNIGKKLVRACQTPLMELELQGEDVTEILMISAVLLCACLQYTVQKAFNNEWIFDSRALFRRLFCREPRKEVHTILSTFSYSFIGSNLAAQSFIEEIPDTHSLDVAQEFLLWGSSSDVTSGKLKLAAFYLLQDNLDICKDVLNEIHEKYSYKILDRNNTYQHMRQAILSENLSTSQLISQYVAFPVHYHPSEMNCTPKALIPEMFRCIGYIEVDSHENYLPKLVSVDPKVYLYFLEFLCYQRQNKRFHKMVALNNMIFVIRHEQLDFMETALNILAYCLMQEGSFLSTYNILCMSMKRKKSRNAAKWQITTIINAAFRFRRGGQ</sequence>
<dbReference type="SMART" id="SM01265">
    <property type="entry name" value="Mab-21"/>
    <property type="match status" value="1"/>
</dbReference>
<dbReference type="EMBL" id="JBJQND010000013">
    <property type="protein sequence ID" value="KAL3857809.1"/>
    <property type="molecule type" value="Genomic_DNA"/>
</dbReference>
<feature type="domain" description="Mab-21-like HhH/H2TH-like" evidence="1">
    <location>
        <begin position="239"/>
        <end position="320"/>
    </location>
</feature>
<dbReference type="Proteomes" id="UP001634394">
    <property type="component" value="Unassembled WGS sequence"/>
</dbReference>
<name>A0ABD3V892_SINWO</name>
<evidence type="ECO:0000313" key="3">
    <source>
        <dbReference type="Proteomes" id="UP001634394"/>
    </source>
</evidence>
<evidence type="ECO:0000313" key="2">
    <source>
        <dbReference type="EMBL" id="KAL3857809.1"/>
    </source>
</evidence>
<organism evidence="2 3">
    <name type="scientific">Sinanodonta woodiana</name>
    <name type="common">Chinese pond mussel</name>
    <name type="synonym">Anodonta woodiana</name>
    <dbReference type="NCBI Taxonomy" id="1069815"/>
    <lineage>
        <taxon>Eukaryota</taxon>
        <taxon>Metazoa</taxon>
        <taxon>Spiralia</taxon>
        <taxon>Lophotrochozoa</taxon>
        <taxon>Mollusca</taxon>
        <taxon>Bivalvia</taxon>
        <taxon>Autobranchia</taxon>
        <taxon>Heteroconchia</taxon>
        <taxon>Palaeoheterodonta</taxon>
        <taxon>Unionida</taxon>
        <taxon>Unionoidea</taxon>
        <taxon>Unionidae</taxon>
        <taxon>Unioninae</taxon>
        <taxon>Sinanodonta</taxon>
    </lineage>
</organism>
<keyword evidence="3" id="KW-1185">Reference proteome</keyword>
<dbReference type="InterPro" id="IPR046906">
    <property type="entry name" value="Mab-21_HhH/H2TH-like"/>
</dbReference>
<evidence type="ECO:0000259" key="1">
    <source>
        <dbReference type="Pfam" id="PF20266"/>
    </source>
</evidence>